<evidence type="ECO:0000256" key="9">
    <source>
        <dbReference type="SAM" id="Phobius"/>
    </source>
</evidence>
<dbReference type="AlphaFoldDB" id="A0A6S6T1T2"/>
<evidence type="ECO:0000256" key="8">
    <source>
        <dbReference type="ARBA" id="ARBA00023012"/>
    </source>
</evidence>
<feature type="domain" description="Histidine kinase" evidence="10">
    <location>
        <begin position="137"/>
        <end position="339"/>
    </location>
</feature>
<organism evidence="11">
    <name type="scientific">uncultured Sulfurovum sp</name>
    <dbReference type="NCBI Taxonomy" id="269237"/>
    <lineage>
        <taxon>Bacteria</taxon>
        <taxon>Pseudomonadati</taxon>
        <taxon>Campylobacterota</taxon>
        <taxon>Epsilonproteobacteria</taxon>
        <taxon>Campylobacterales</taxon>
        <taxon>Sulfurovaceae</taxon>
        <taxon>Sulfurovum</taxon>
        <taxon>environmental samples</taxon>
    </lineage>
</organism>
<evidence type="ECO:0000259" key="10">
    <source>
        <dbReference type="PROSITE" id="PS50109"/>
    </source>
</evidence>
<dbReference type="Pfam" id="PF02518">
    <property type="entry name" value="HATPase_c"/>
    <property type="match status" value="1"/>
</dbReference>
<dbReference type="PANTHER" id="PTHR42878">
    <property type="entry name" value="TWO-COMPONENT HISTIDINE KINASE"/>
    <property type="match status" value="1"/>
</dbReference>
<evidence type="ECO:0000256" key="1">
    <source>
        <dbReference type="ARBA" id="ARBA00000085"/>
    </source>
</evidence>
<accession>A0A6S6T1T2</accession>
<dbReference type="GO" id="GO:0007234">
    <property type="term" value="P:osmosensory signaling via phosphorelay pathway"/>
    <property type="evidence" value="ECO:0007669"/>
    <property type="project" value="TreeGrafter"/>
</dbReference>
<evidence type="ECO:0000256" key="3">
    <source>
        <dbReference type="ARBA" id="ARBA00022553"/>
    </source>
</evidence>
<evidence type="ECO:0000256" key="5">
    <source>
        <dbReference type="ARBA" id="ARBA00022741"/>
    </source>
</evidence>
<dbReference type="GO" id="GO:0000155">
    <property type="term" value="F:phosphorelay sensor kinase activity"/>
    <property type="evidence" value="ECO:0007669"/>
    <property type="project" value="InterPro"/>
</dbReference>
<name>A0A6S6T1T2_9BACT</name>
<keyword evidence="8" id="KW-0902">Two-component regulatory system</keyword>
<evidence type="ECO:0000256" key="7">
    <source>
        <dbReference type="ARBA" id="ARBA00022840"/>
    </source>
</evidence>
<evidence type="ECO:0000256" key="6">
    <source>
        <dbReference type="ARBA" id="ARBA00022777"/>
    </source>
</evidence>
<dbReference type="GO" id="GO:0005524">
    <property type="term" value="F:ATP binding"/>
    <property type="evidence" value="ECO:0007669"/>
    <property type="project" value="UniProtKB-KW"/>
</dbReference>
<evidence type="ECO:0000256" key="2">
    <source>
        <dbReference type="ARBA" id="ARBA00012438"/>
    </source>
</evidence>
<dbReference type="InterPro" id="IPR003594">
    <property type="entry name" value="HATPase_dom"/>
</dbReference>
<keyword evidence="5" id="KW-0547">Nucleotide-binding</keyword>
<dbReference type="InterPro" id="IPR050351">
    <property type="entry name" value="BphY/WalK/GraS-like"/>
</dbReference>
<dbReference type="CDD" id="cd00075">
    <property type="entry name" value="HATPase"/>
    <property type="match status" value="1"/>
</dbReference>
<reference evidence="11" key="1">
    <citation type="submission" date="2020-01" db="EMBL/GenBank/DDBJ databases">
        <authorList>
            <person name="Meier V. D."/>
            <person name="Meier V D."/>
        </authorList>
    </citation>
    <scope>NUCLEOTIDE SEQUENCE</scope>
    <source>
        <strain evidence="11">HLG_WM_MAG_06</strain>
    </source>
</reference>
<keyword evidence="9" id="KW-0472">Membrane</keyword>
<dbReference type="Pfam" id="PF00512">
    <property type="entry name" value="HisKA"/>
    <property type="match status" value="1"/>
</dbReference>
<dbReference type="SMART" id="SM00387">
    <property type="entry name" value="HATPase_c"/>
    <property type="match status" value="1"/>
</dbReference>
<keyword evidence="4" id="KW-0808">Transferase</keyword>
<dbReference type="EMBL" id="CACVAP010000086">
    <property type="protein sequence ID" value="CAA6817051.1"/>
    <property type="molecule type" value="Genomic_DNA"/>
</dbReference>
<dbReference type="SMART" id="SM00388">
    <property type="entry name" value="HisKA"/>
    <property type="match status" value="1"/>
</dbReference>
<dbReference type="SUPFAM" id="SSF47384">
    <property type="entry name" value="Homodimeric domain of signal transducing histidine kinase"/>
    <property type="match status" value="1"/>
</dbReference>
<evidence type="ECO:0000313" key="11">
    <source>
        <dbReference type="EMBL" id="CAA6817051.1"/>
    </source>
</evidence>
<protein>
    <recommendedName>
        <fullName evidence="2">histidine kinase</fullName>
        <ecNumber evidence="2">2.7.13.3</ecNumber>
    </recommendedName>
</protein>
<keyword evidence="3" id="KW-0597">Phosphoprotein</keyword>
<evidence type="ECO:0000256" key="4">
    <source>
        <dbReference type="ARBA" id="ARBA00022679"/>
    </source>
</evidence>
<dbReference type="InterPro" id="IPR003661">
    <property type="entry name" value="HisK_dim/P_dom"/>
</dbReference>
<dbReference type="PRINTS" id="PR00344">
    <property type="entry name" value="BCTRLSENSOR"/>
</dbReference>
<dbReference type="InterPro" id="IPR005467">
    <property type="entry name" value="His_kinase_dom"/>
</dbReference>
<dbReference type="InterPro" id="IPR004358">
    <property type="entry name" value="Sig_transdc_His_kin-like_C"/>
</dbReference>
<dbReference type="GO" id="GO:0000156">
    <property type="term" value="F:phosphorelay response regulator activity"/>
    <property type="evidence" value="ECO:0007669"/>
    <property type="project" value="TreeGrafter"/>
</dbReference>
<dbReference type="PANTHER" id="PTHR42878:SF7">
    <property type="entry name" value="SENSOR HISTIDINE KINASE GLRK"/>
    <property type="match status" value="1"/>
</dbReference>
<dbReference type="InterPro" id="IPR036890">
    <property type="entry name" value="HATPase_C_sf"/>
</dbReference>
<dbReference type="PROSITE" id="PS50109">
    <property type="entry name" value="HIS_KIN"/>
    <property type="match status" value="1"/>
</dbReference>
<feature type="transmembrane region" description="Helical" evidence="9">
    <location>
        <begin position="40"/>
        <end position="61"/>
    </location>
</feature>
<sequence>MYNRPTLSEYVLARLITIVIFITTLFALILFLVPEEYKSTFFYIALFMASQILLLGSVYYATTRVSKELKNVENYLSESSHIINENGSARFFAKEFESINVKLIQTLRIMKKREKEKRKYTAKIKLKNRQRSDMLSAIAHEFRNPISAIMGYSQTLTEDEEIPMNLRLKFLGKIYNNGEKIEELLSRLLLWNRFESGEQKLQMSKFDMKPLAHEIAMNLEDKYKKREIVVIGTSLVIKADKALMEIVLKNLIENALKYSDEVVKVELLENEVRIIDSGVGISEANIEKVTKKFFRTDEHSWDNSMGLGLAIVKQILKLHETTLKIESQEDKGSTFSFVV</sequence>
<feature type="transmembrane region" description="Helical" evidence="9">
    <location>
        <begin position="12"/>
        <end position="34"/>
    </location>
</feature>
<dbReference type="InterPro" id="IPR036097">
    <property type="entry name" value="HisK_dim/P_sf"/>
</dbReference>
<dbReference type="EC" id="2.7.13.3" evidence="2"/>
<comment type="catalytic activity">
    <reaction evidence="1">
        <text>ATP + protein L-histidine = ADP + protein N-phospho-L-histidine.</text>
        <dbReference type="EC" id="2.7.13.3"/>
    </reaction>
</comment>
<dbReference type="SUPFAM" id="SSF55874">
    <property type="entry name" value="ATPase domain of HSP90 chaperone/DNA topoisomerase II/histidine kinase"/>
    <property type="match status" value="1"/>
</dbReference>
<keyword evidence="9" id="KW-0812">Transmembrane</keyword>
<keyword evidence="9" id="KW-1133">Transmembrane helix</keyword>
<dbReference type="Gene3D" id="1.10.287.130">
    <property type="match status" value="1"/>
</dbReference>
<gene>
    <name evidence="11" type="ORF">HELGO_WM1292</name>
</gene>
<dbReference type="CDD" id="cd00082">
    <property type="entry name" value="HisKA"/>
    <property type="match status" value="1"/>
</dbReference>
<keyword evidence="6 11" id="KW-0418">Kinase</keyword>
<dbReference type="Gene3D" id="3.30.565.10">
    <property type="entry name" value="Histidine kinase-like ATPase, C-terminal domain"/>
    <property type="match status" value="1"/>
</dbReference>
<proteinExistence type="predicted"/>
<dbReference type="GO" id="GO:0030295">
    <property type="term" value="F:protein kinase activator activity"/>
    <property type="evidence" value="ECO:0007669"/>
    <property type="project" value="TreeGrafter"/>
</dbReference>
<keyword evidence="7" id="KW-0067">ATP-binding</keyword>